<protein>
    <submittedName>
        <fullName evidence="1">Uncharacterized protein</fullName>
    </submittedName>
</protein>
<sequence>MSYYTGYKVKLVKEKHKSERNLKDIYNLFQEKGQNAPVFVARDLIILPPVTLKNVDVSILLHNIKLLQTEVKVLKDSVELQRMTSQDLYDSTKSLDARVKHIESPDQSKVTPPVNVVHVETPNVNEPVNNVPPNNLNHQAPPFINEQHLRPLYSTVTNFS</sequence>
<organism evidence="1 2">
    <name type="scientific">Meganyctiphanes norvegica</name>
    <name type="common">Northern krill</name>
    <name type="synonym">Thysanopoda norvegica</name>
    <dbReference type="NCBI Taxonomy" id="48144"/>
    <lineage>
        <taxon>Eukaryota</taxon>
        <taxon>Metazoa</taxon>
        <taxon>Ecdysozoa</taxon>
        <taxon>Arthropoda</taxon>
        <taxon>Crustacea</taxon>
        <taxon>Multicrustacea</taxon>
        <taxon>Malacostraca</taxon>
        <taxon>Eumalacostraca</taxon>
        <taxon>Eucarida</taxon>
        <taxon>Euphausiacea</taxon>
        <taxon>Euphausiidae</taxon>
        <taxon>Meganyctiphanes</taxon>
    </lineage>
</organism>
<dbReference type="AlphaFoldDB" id="A0AAV2RPB3"/>
<evidence type="ECO:0000313" key="2">
    <source>
        <dbReference type="Proteomes" id="UP001497623"/>
    </source>
</evidence>
<evidence type="ECO:0000313" key="1">
    <source>
        <dbReference type="EMBL" id="CAL4128730.1"/>
    </source>
</evidence>
<feature type="non-terminal residue" evidence="1">
    <location>
        <position position="160"/>
    </location>
</feature>
<dbReference type="EMBL" id="CAXKWB010025807">
    <property type="protein sequence ID" value="CAL4128730.1"/>
    <property type="molecule type" value="Genomic_DNA"/>
</dbReference>
<keyword evidence="2" id="KW-1185">Reference proteome</keyword>
<comment type="caution">
    <text evidence="1">The sequence shown here is derived from an EMBL/GenBank/DDBJ whole genome shotgun (WGS) entry which is preliminary data.</text>
</comment>
<name>A0AAV2RPB3_MEGNR</name>
<accession>A0AAV2RPB3</accession>
<dbReference type="Proteomes" id="UP001497623">
    <property type="component" value="Unassembled WGS sequence"/>
</dbReference>
<gene>
    <name evidence="1" type="ORF">MNOR_LOCUS26188</name>
</gene>
<reference evidence="1 2" key="1">
    <citation type="submission" date="2024-05" db="EMBL/GenBank/DDBJ databases">
        <authorList>
            <person name="Wallberg A."/>
        </authorList>
    </citation>
    <scope>NUCLEOTIDE SEQUENCE [LARGE SCALE GENOMIC DNA]</scope>
</reference>
<proteinExistence type="predicted"/>